<organism evidence="1 2">
    <name type="scientific">Aquarana catesbeiana</name>
    <name type="common">American bullfrog</name>
    <name type="synonym">Rana catesbeiana</name>
    <dbReference type="NCBI Taxonomy" id="8400"/>
    <lineage>
        <taxon>Eukaryota</taxon>
        <taxon>Metazoa</taxon>
        <taxon>Chordata</taxon>
        <taxon>Craniata</taxon>
        <taxon>Vertebrata</taxon>
        <taxon>Euteleostomi</taxon>
        <taxon>Amphibia</taxon>
        <taxon>Batrachia</taxon>
        <taxon>Anura</taxon>
        <taxon>Neobatrachia</taxon>
        <taxon>Ranoidea</taxon>
        <taxon>Ranidae</taxon>
        <taxon>Aquarana</taxon>
    </lineage>
</organism>
<accession>A0A2G9RNT0</accession>
<dbReference type="OrthoDB" id="2149840at2759"/>
<evidence type="ECO:0000313" key="1">
    <source>
        <dbReference type="EMBL" id="PIO28853.1"/>
    </source>
</evidence>
<dbReference type="AlphaFoldDB" id="A0A2G9RNT0"/>
<protein>
    <submittedName>
        <fullName evidence="1">Uncharacterized protein</fullName>
    </submittedName>
</protein>
<evidence type="ECO:0000313" key="2">
    <source>
        <dbReference type="Proteomes" id="UP000228934"/>
    </source>
</evidence>
<dbReference type="Proteomes" id="UP000228934">
    <property type="component" value="Unassembled WGS sequence"/>
</dbReference>
<name>A0A2G9RNT0_AQUCT</name>
<keyword evidence="2" id="KW-1185">Reference proteome</keyword>
<reference evidence="2" key="1">
    <citation type="journal article" date="2017" name="Nat. Commun.">
        <title>The North American bullfrog draft genome provides insight into hormonal regulation of long noncoding RNA.</title>
        <authorList>
            <person name="Hammond S.A."/>
            <person name="Warren R.L."/>
            <person name="Vandervalk B.P."/>
            <person name="Kucuk E."/>
            <person name="Khan H."/>
            <person name="Gibb E.A."/>
            <person name="Pandoh P."/>
            <person name="Kirk H."/>
            <person name="Zhao Y."/>
            <person name="Jones M."/>
            <person name="Mungall A.J."/>
            <person name="Coope R."/>
            <person name="Pleasance S."/>
            <person name="Moore R.A."/>
            <person name="Holt R.A."/>
            <person name="Round J.M."/>
            <person name="Ohora S."/>
            <person name="Walle B.V."/>
            <person name="Veldhoen N."/>
            <person name="Helbing C.C."/>
            <person name="Birol I."/>
        </authorList>
    </citation>
    <scope>NUCLEOTIDE SEQUENCE [LARGE SCALE GENOMIC DNA]</scope>
</reference>
<proteinExistence type="predicted"/>
<gene>
    <name evidence="1" type="ORF">AB205_0098810</name>
</gene>
<dbReference type="EMBL" id="KV936416">
    <property type="protein sequence ID" value="PIO28853.1"/>
    <property type="molecule type" value="Genomic_DNA"/>
</dbReference>
<sequence length="87" mass="10397">MFHIVQLEAGFTLLRIGCKYHCIQFTCQETDRLSMEPVHTAPEWLRSELQLFRFRSEFSQIFWTKIELETENRHSPDPCCELLCMTV</sequence>